<dbReference type="AlphaFoldDB" id="A0A3L6ERE3"/>
<comment type="caution">
    <text evidence="2">The sequence shown here is derived from an EMBL/GenBank/DDBJ whole genome shotgun (WGS) entry which is preliminary data.</text>
</comment>
<dbReference type="PROSITE" id="PS50878">
    <property type="entry name" value="RT_POL"/>
    <property type="match status" value="1"/>
</dbReference>
<dbReference type="Proteomes" id="UP000251960">
    <property type="component" value="Chromosome 5"/>
</dbReference>
<protein>
    <recommendedName>
        <fullName evidence="1">Reverse transcriptase domain-containing protein</fullName>
    </recommendedName>
</protein>
<evidence type="ECO:0000313" key="3">
    <source>
        <dbReference type="Proteomes" id="UP000251960"/>
    </source>
</evidence>
<evidence type="ECO:0000313" key="2">
    <source>
        <dbReference type="EMBL" id="PWZ23228.1"/>
    </source>
</evidence>
<sequence>MNTFKIRIGLHQGSALSPYLFSLVMDEVIRDLQGNIPWCMLLQMLY</sequence>
<name>A0A3L6ERE3_MAIZE</name>
<accession>A0A3L6ERE3</accession>
<evidence type="ECO:0000259" key="1">
    <source>
        <dbReference type="PROSITE" id="PS50878"/>
    </source>
</evidence>
<reference evidence="2 3" key="1">
    <citation type="journal article" date="2018" name="Nat. Genet.">
        <title>Extensive intraspecific gene order and gene structural variations between Mo17 and other maize genomes.</title>
        <authorList>
            <person name="Sun S."/>
            <person name="Zhou Y."/>
            <person name="Chen J."/>
            <person name="Shi J."/>
            <person name="Zhao H."/>
            <person name="Zhao H."/>
            <person name="Song W."/>
            <person name="Zhang M."/>
            <person name="Cui Y."/>
            <person name="Dong X."/>
            <person name="Liu H."/>
            <person name="Ma X."/>
            <person name="Jiao Y."/>
            <person name="Wang B."/>
            <person name="Wei X."/>
            <person name="Stein J.C."/>
            <person name="Glaubitz J.C."/>
            <person name="Lu F."/>
            <person name="Yu G."/>
            <person name="Liang C."/>
            <person name="Fengler K."/>
            <person name="Li B."/>
            <person name="Rafalski A."/>
            <person name="Schnable P.S."/>
            <person name="Ware D.H."/>
            <person name="Buckler E.S."/>
            <person name="Lai J."/>
        </authorList>
    </citation>
    <scope>NUCLEOTIDE SEQUENCE [LARGE SCALE GENOMIC DNA]</scope>
    <source>
        <strain evidence="3">cv. Missouri 17</strain>
        <tissue evidence="2">Seedling</tissue>
    </source>
</reference>
<gene>
    <name evidence="2" type="ORF">Zm00014a_014561</name>
</gene>
<dbReference type="InterPro" id="IPR000477">
    <property type="entry name" value="RT_dom"/>
</dbReference>
<proteinExistence type="predicted"/>
<feature type="domain" description="Reverse transcriptase" evidence="1">
    <location>
        <begin position="1"/>
        <end position="46"/>
    </location>
</feature>
<dbReference type="EMBL" id="NCVQ01000006">
    <property type="protein sequence ID" value="PWZ23228.1"/>
    <property type="molecule type" value="Genomic_DNA"/>
</dbReference>
<organism evidence="2 3">
    <name type="scientific">Zea mays</name>
    <name type="common">Maize</name>
    <dbReference type="NCBI Taxonomy" id="4577"/>
    <lineage>
        <taxon>Eukaryota</taxon>
        <taxon>Viridiplantae</taxon>
        <taxon>Streptophyta</taxon>
        <taxon>Embryophyta</taxon>
        <taxon>Tracheophyta</taxon>
        <taxon>Spermatophyta</taxon>
        <taxon>Magnoliopsida</taxon>
        <taxon>Liliopsida</taxon>
        <taxon>Poales</taxon>
        <taxon>Poaceae</taxon>
        <taxon>PACMAD clade</taxon>
        <taxon>Panicoideae</taxon>
        <taxon>Andropogonodae</taxon>
        <taxon>Andropogoneae</taxon>
        <taxon>Tripsacinae</taxon>
        <taxon>Zea</taxon>
    </lineage>
</organism>